<evidence type="ECO:0000256" key="5">
    <source>
        <dbReference type="SAM" id="MobiDB-lite"/>
    </source>
</evidence>
<feature type="transmembrane region" description="Helical" evidence="6">
    <location>
        <begin position="31"/>
        <end position="52"/>
    </location>
</feature>
<evidence type="ECO:0000256" key="4">
    <source>
        <dbReference type="ARBA" id="ARBA00023136"/>
    </source>
</evidence>
<dbReference type="InterPro" id="IPR000276">
    <property type="entry name" value="GPCR_Rhodpsn"/>
</dbReference>
<dbReference type="PROSITE" id="PS50262">
    <property type="entry name" value="G_PROTEIN_RECEP_F1_2"/>
    <property type="match status" value="1"/>
</dbReference>
<feature type="transmembrane region" description="Helical" evidence="6">
    <location>
        <begin position="138"/>
        <end position="164"/>
    </location>
</feature>
<feature type="domain" description="G-protein coupled receptors family 1 profile" evidence="7">
    <location>
        <begin position="1"/>
        <end position="191"/>
    </location>
</feature>
<feature type="region of interest" description="Disordered" evidence="5">
    <location>
        <begin position="63"/>
        <end position="119"/>
    </location>
</feature>
<evidence type="ECO:0000259" key="7">
    <source>
        <dbReference type="PROSITE" id="PS50262"/>
    </source>
</evidence>
<dbReference type="Gene3D" id="1.20.1070.10">
    <property type="entry name" value="Rhodopsin 7-helix transmembrane proteins"/>
    <property type="match status" value="1"/>
</dbReference>
<keyword evidence="9" id="KW-1185">Reference proteome</keyword>
<evidence type="ECO:0000256" key="6">
    <source>
        <dbReference type="SAM" id="Phobius"/>
    </source>
</evidence>
<evidence type="ECO:0000313" key="9">
    <source>
        <dbReference type="Proteomes" id="UP000192578"/>
    </source>
</evidence>
<comment type="subcellular location">
    <subcellularLocation>
        <location evidence="1">Membrane</location>
    </subcellularLocation>
</comment>
<dbReference type="EMBL" id="MTYJ01000002">
    <property type="protein sequence ID" value="OQV25600.1"/>
    <property type="molecule type" value="Genomic_DNA"/>
</dbReference>
<evidence type="ECO:0000256" key="1">
    <source>
        <dbReference type="ARBA" id="ARBA00004370"/>
    </source>
</evidence>
<evidence type="ECO:0000313" key="8">
    <source>
        <dbReference type="EMBL" id="OQV25600.1"/>
    </source>
</evidence>
<keyword evidence="4 6" id="KW-0472">Membrane</keyword>
<sequence length="209" mass="23848">MVMDDLYYRRDDVSCQVNTTAQRGWALPTQIVLYNSSVFVVGISYPIIWWKVRERRKIDPRANGQEMRALDTDNNGGTSSKRISNTVEARASVEMSSRKQNPASSQPADTDDNPAEGPVNGRLVVERQKPPKKPSQSFTVLTYLVVGVVICWTPIMVYFTMAIVNDYDNYLHFILGTLLYHSNSVLDPIFFTMAMVPLRTTLLRMFSWR</sequence>
<keyword evidence="3 6" id="KW-1133">Transmembrane helix</keyword>
<dbReference type="GO" id="GO:0016020">
    <property type="term" value="C:membrane"/>
    <property type="evidence" value="ECO:0007669"/>
    <property type="project" value="UniProtKB-SubCell"/>
</dbReference>
<accession>A0A1W0XDR4</accession>
<proteinExistence type="predicted"/>
<dbReference type="Proteomes" id="UP000192578">
    <property type="component" value="Unassembled WGS sequence"/>
</dbReference>
<dbReference type="GO" id="GO:0004930">
    <property type="term" value="F:G protein-coupled receptor activity"/>
    <property type="evidence" value="ECO:0007669"/>
    <property type="project" value="InterPro"/>
</dbReference>
<name>A0A1W0XDR4_HYPEX</name>
<dbReference type="InterPro" id="IPR017452">
    <property type="entry name" value="GPCR_Rhodpsn_7TM"/>
</dbReference>
<dbReference type="AlphaFoldDB" id="A0A1W0XDR4"/>
<feature type="compositionally biased region" description="Polar residues" evidence="5">
    <location>
        <begin position="94"/>
        <end position="108"/>
    </location>
</feature>
<evidence type="ECO:0000256" key="3">
    <source>
        <dbReference type="ARBA" id="ARBA00022989"/>
    </source>
</evidence>
<reference evidence="9" key="1">
    <citation type="submission" date="2017-01" db="EMBL/GenBank/DDBJ databases">
        <title>Comparative genomics of anhydrobiosis in the tardigrade Hypsibius dujardini.</title>
        <authorList>
            <person name="Yoshida Y."/>
            <person name="Koutsovoulos G."/>
            <person name="Laetsch D."/>
            <person name="Stevens L."/>
            <person name="Kumar S."/>
            <person name="Horikawa D."/>
            <person name="Ishino K."/>
            <person name="Komine S."/>
            <person name="Tomita M."/>
            <person name="Blaxter M."/>
            <person name="Arakawa K."/>
        </authorList>
    </citation>
    <scope>NUCLEOTIDE SEQUENCE [LARGE SCALE GENOMIC DNA]</scope>
    <source>
        <strain evidence="9">Z151</strain>
    </source>
</reference>
<comment type="caution">
    <text evidence="8">The sequence shown here is derived from an EMBL/GenBank/DDBJ whole genome shotgun (WGS) entry which is preliminary data.</text>
</comment>
<protein>
    <recommendedName>
        <fullName evidence="7">G-protein coupled receptors family 1 profile domain-containing protein</fullName>
    </recommendedName>
</protein>
<organism evidence="8 9">
    <name type="scientific">Hypsibius exemplaris</name>
    <name type="common">Freshwater tardigrade</name>
    <dbReference type="NCBI Taxonomy" id="2072580"/>
    <lineage>
        <taxon>Eukaryota</taxon>
        <taxon>Metazoa</taxon>
        <taxon>Ecdysozoa</taxon>
        <taxon>Tardigrada</taxon>
        <taxon>Eutardigrada</taxon>
        <taxon>Parachela</taxon>
        <taxon>Hypsibioidea</taxon>
        <taxon>Hypsibiidae</taxon>
        <taxon>Hypsibius</taxon>
    </lineage>
</organism>
<feature type="transmembrane region" description="Helical" evidence="6">
    <location>
        <begin position="170"/>
        <end position="196"/>
    </location>
</feature>
<keyword evidence="2 6" id="KW-0812">Transmembrane</keyword>
<dbReference type="SUPFAM" id="SSF81321">
    <property type="entry name" value="Family A G protein-coupled receptor-like"/>
    <property type="match status" value="1"/>
</dbReference>
<gene>
    <name evidence="8" type="ORF">BV898_00536</name>
</gene>
<dbReference type="Pfam" id="PF00001">
    <property type="entry name" value="7tm_1"/>
    <property type="match status" value="1"/>
</dbReference>
<evidence type="ECO:0000256" key="2">
    <source>
        <dbReference type="ARBA" id="ARBA00022692"/>
    </source>
</evidence>
<feature type="compositionally biased region" description="Polar residues" evidence="5">
    <location>
        <begin position="72"/>
        <end position="87"/>
    </location>
</feature>